<gene>
    <name evidence="1" type="ORF">skT53_14540</name>
</gene>
<proteinExistence type="predicted"/>
<accession>A0A7I8DBW8</accession>
<protein>
    <submittedName>
        <fullName evidence="1">Uncharacterized protein</fullName>
    </submittedName>
</protein>
<reference evidence="1 2" key="1">
    <citation type="submission" date="2020-08" db="EMBL/GenBank/DDBJ databases">
        <title>Complete Genome Sequence of Effusibacillus dendaii Strain skT53, Isolated from Farmland soil.</title>
        <authorList>
            <person name="Konishi T."/>
            <person name="Kawasaki H."/>
        </authorList>
    </citation>
    <scope>NUCLEOTIDE SEQUENCE [LARGE SCALE GENOMIC DNA]</scope>
    <source>
        <strain evidence="2">skT53</strain>
    </source>
</reference>
<dbReference type="AlphaFoldDB" id="A0A7I8DBW8"/>
<dbReference type="Proteomes" id="UP000593802">
    <property type="component" value="Chromosome"/>
</dbReference>
<keyword evidence="2" id="KW-1185">Reference proteome</keyword>
<organism evidence="1 2">
    <name type="scientific">Effusibacillus dendaii</name>
    <dbReference type="NCBI Taxonomy" id="2743772"/>
    <lineage>
        <taxon>Bacteria</taxon>
        <taxon>Bacillati</taxon>
        <taxon>Bacillota</taxon>
        <taxon>Bacilli</taxon>
        <taxon>Bacillales</taxon>
        <taxon>Alicyclobacillaceae</taxon>
        <taxon>Effusibacillus</taxon>
    </lineage>
</organism>
<sequence>MNQCPLCHEVVEILTNYHCQTKHGISKKEIVKKYGEPKYFEPHTSRELSDWLKENTVFVGKKDFDIPQAAVRMVYKKF</sequence>
<evidence type="ECO:0000313" key="2">
    <source>
        <dbReference type="Proteomes" id="UP000593802"/>
    </source>
</evidence>
<evidence type="ECO:0000313" key="1">
    <source>
        <dbReference type="EMBL" id="BCJ86469.1"/>
    </source>
</evidence>
<dbReference type="EMBL" id="AP023366">
    <property type="protein sequence ID" value="BCJ86469.1"/>
    <property type="molecule type" value="Genomic_DNA"/>
</dbReference>
<name>A0A7I8DBW8_9BACL</name>
<dbReference type="KEGG" id="eff:skT53_14540"/>